<dbReference type="Gene3D" id="3.60.10.10">
    <property type="entry name" value="Endonuclease/exonuclease/phosphatase"/>
    <property type="match status" value="1"/>
</dbReference>
<dbReference type="SUPFAM" id="SSF56219">
    <property type="entry name" value="DNase I-like"/>
    <property type="match status" value="1"/>
</dbReference>
<reference evidence="1" key="1">
    <citation type="submission" date="2014-07" db="EMBL/GenBank/DDBJ databases">
        <title>Identification of a novel salt tolerance gene in wild soybean by whole-genome sequencing.</title>
        <authorList>
            <person name="Lam H.-M."/>
            <person name="Qi X."/>
            <person name="Li M.-W."/>
            <person name="Liu X."/>
            <person name="Xie M."/>
            <person name="Ni M."/>
            <person name="Xu X."/>
        </authorList>
    </citation>
    <scope>NUCLEOTIDE SEQUENCE [LARGE SCALE GENOMIC DNA]</scope>
    <source>
        <tissue evidence="1">Root</tissue>
    </source>
</reference>
<gene>
    <name evidence="1" type="ORF">glysoja_047093</name>
</gene>
<evidence type="ECO:0000313" key="1">
    <source>
        <dbReference type="EMBL" id="KHN47507.1"/>
    </source>
</evidence>
<proteinExistence type="predicted"/>
<feature type="non-terminal residue" evidence="1">
    <location>
        <position position="137"/>
    </location>
</feature>
<feature type="non-terminal residue" evidence="1">
    <location>
        <position position="1"/>
    </location>
</feature>
<protein>
    <recommendedName>
        <fullName evidence="2">Endonuclease/exonuclease/phosphatase domain-containing protein</fullName>
    </recommendedName>
</protein>
<accession>A0A0B2STC4</accession>
<organism evidence="1">
    <name type="scientific">Glycine soja</name>
    <name type="common">Wild soybean</name>
    <dbReference type="NCBI Taxonomy" id="3848"/>
    <lineage>
        <taxon>Eukaryota</taxon>
        <taxon>Viridiplantae</taxon>
        <taxon>Streptophyta</taxon>
        <taxon>Embryophyta</taxon>
        <taxon>Tracheophyta</taxon>
        <taxon>Spermatophyta</taxon>
        <taxon>Magnoliopsida</taxon>
        <taxon>eudicotyledons</taxon>
        <taxon>Gunneridae</taxon>
        <taxon>Pentapetalae</taxon>
        <taxon>rosids</taxon>
        <taxon>fabids</taxon>
        <taxon>Fabales</taxon>
        <taxon>Fabaceae</taxon>
        <taxon>Papilionoideae</taxon>
        <taxon>50 kb inversion clade</taxon>
        <taxon>NPAAA clade</taxon>
        <taxon>indigoferoid/millettioid clade</taxon>
        <taxon>Phaseoleae</taxon>
        <taxon>Glycine</taxon>
        <taxon>Glycine subgen. Soja</taxon>
    </lineage>
</organism>
<dbReference type="PANTHER" id="PTHR33710">
    <property type="entry name" value="BNAC02G09200D PROTEIN"/>
    <property type="match status" value="1"/>
</dbReference>
<dbReference type="Proteomes" id="UP000053555">
    <property type="component" value="Unassembled WGS sequence"/>
</dbReference>
<dbReference type="AlphaFoldDB" id="A0A0B2STC4"/>
<evidence type="ECO:0008006" key="2">
    <source>
        <dbReference type="Google" id="ProtNLM"/>
    </source>
</evidence>
<sequence length="137" mass="15877">WKGMDKAINLVNVYSHCAFNEKLALWEELLQLRRTVGEGLWCVVGDFNVIRCLERVGNNGGIQQRGREILEFNNFIENMELVELPSVGRKFSRIKEAGNAMSRLERALVLIKWLNLWPNATQYVLDRSISDHFPFLV</sequence>
<dbReference type="InterPro" id="IPR036691">
    <property type="entry name" value="Endo/exonu/phosph_ase_sf"/>
</dbReference>
<dbReference type="EMBL" id="KN640629">
    <property type="protein sequence ID" value="KHN47507.1"/>
    <property type="molecule type" value="Genomic_DNA"/>
</dbReference>
<dbReference type="PANTHER" id="PTHR33710:SF64">
    <property type="entry name" value="ENDONUCLEASE_EXONUCLEASE_PHOSPHATASE DOMAIN-CONTAINING PROTEIN"/>
    <property type="match status" value="1"/>
</dbReference>
<name>A0A0B2STC4_GLYSO</name>